<keyword evidence="11 16" id="KW-1015">Disulfide bond</keyword>
<comment type="cofactor">
    <cofactor evidence="2">
        <name>heme b</name>
        <dbReference type="ChEBI" id="CHEBI:60344"/>
    </cofactor>
</comment>
<feature type="signal peptide" evidence="18">
    <location>
        <begin position="1"/>
        <end position="25"/>
    </location>
</feature>
<feature type="binding site" evidence="14">
    <location>
        <position position="77"/>
    </location>
    <ligand>
        <name>Ca(2+)</name>
        <dbReference type="ChEBI" id="CHEBI:29108"/>
        <label>1</label>
    </ligand>
</feature>
<dbReference type="InterPro" id="IPR002016">
    <property type="entry name" value="Haem_peroxidase"/>
</dbReference>
<evidence type="ECO:0000256" key="2">
    <source>
        <dbReference type="ARBA" id="ARBA00001970"/>
    </source>
</evidence>
<comment type="cofactor">
    <cofactor evidence="14">
        <name>Ca(2+)</name>
        <dbReference type="ChEBI" id="CHEBI:29108"/>
    </cofactor>
    <text evidence="14">Binds 2 calcium ions per subunit.</text>
</comment>
<evidence type="ECO:0000256" key="18">
    <source>
        <dbReference type="SAM" id="SignalP"/>
    </source>
</evidence>
<feature type="active site" description="Proton acceptor" evidence="13">
    <location>
        <position position="67"/>
    </location>
</feature>
<feature type="disulfide bond" evidence="16">
    <location>
        <begin position="121"/>
        <end position="243"/>
    </location>
</feature>
<feature type="binding site" evidence="14">
    <location>
        <position position="73"/>
    </location>
    <ligand>
        <name>Ca(2+)</name>
        <dbReference type="ChEBI" id="CHEBI:29108"/>
        <label>1</label>
    </ligand>
</feature>
<feature type="domain" description="Plant heme peroxidase family profile" evidence="19">
    <location>
        <begin position="26"/>
        <end position="247"/>
    </location>
</feature>
<dbReference type="PROSITE" id="PS00436">
    <property type="entry name" value="PEROXIDASE_2"/>
    <property type="match status" value="1"/>
</dbReference>
<evidence type="ECO:0000256" key="13">
    <source>
        <dbReference type="PIRSR" id="PIRSR600823-1"/>
    </source>
</evidence>
<keyword evidence="10" id="KW-0408">Iron</keyword>
<evidence type="ECO:0000256" key="4">
    <source>
        <dbReference type="ARBA" id="ARBA00012313"/>
    </source>
</evidence>
<dbReference type="GO" id="GO:0042744">
    <property type="term" value="P:hydrogen peroxide catabolic process"/>
    <property type="evidence" value="ECO:0007669"/>
    <property type="project" value="InterPro"/>
</dbReference>
<feature type="binding site" evidence="14">
    <location>
        <position position="71"/>
    </location>
    <ligand>
        <name>Ca(2+)</name>
        <dbReference type="ChEBI" id="CHEBI:29108"/>
        <label>1</label>
    </ligand>
</feature>
<feature type="binding site" evidence="14">
    <location>
        <position position="68"/>
    </location>
    <ligand>
        <name>Ca(2+)</name>
        <dbReference type="ChEBI" id="CHEBI:29108"/>
        <label>1</label>
    </ligand>
</feature>
<evidence type="ECO:0000256" key="5">
    <source>
        <dbReference type="ARBA" id="ARBA00022559"/>
    </source>
</evidence>
<dbReference type="InterPro" id="IPR000823">
    <property type="entry name" value="Peroxidase_pln"/>
</dbReference>
<evidence type="ECO:0000259" key="19">
    <source>
        <dbReference type="PROSITE" id="PS50873"/>
    </source>
</evidence>
<dbReference type="PANTHER" id="PTHR31235">
    <property type="entry name" value="PEROXIDASE 25-RELATED"/>
    <property type="match status" value="1"/>
</dbReference>
<evidence type="ECO:0000256" key="1">
    <source>
        <dbReference type="ARBA" id="ARBA00000189"/>
    </source>
</evidence>
<evidence type="ECO:0000256" key="17">
    <source>
        <dbReference type="RuleBase" id="RU004241"/>
    </source>
</evidence>
<evidence type="ECO:0000256" key="15">
    <source>
        <dbReference type="PIRSR" id="PIRSR600823-4"/>
    </source>
</evidence>
<dbReference type="SUPFAM" id="SSF48113">
    <property type="entry name" value="Heme-dependent peroxidases"/>
    <property type="match status" value="1"/>
</dbReference>
<dbReference type="InterPro" id="IPR010255">
    <property type="entry name" value="Haem_peroxidase_sf"/>
</dbReference>
<sequence>MKMGGSRYFGIIILVLLGSLGSIQAQLELGFYTKNCPRAEKIIEDFVHKHIHNAPSLAATLIRMHFHDCFVRGCDASVLLNTTSNNQAEKDATPNLTLRGFDFVDRVKSLVEAECAGIVSCADIIALVARDSIVATDPALDSKYAANLKANKCRNPNDNTTKVEMDPGSRKTFDLSYYSLLLKRRGLFESDAALTTNPTTKSFVTQLLQGPLQNFYDEFAKSMEKMGRVDVKTGSTGEIRKQCAVVNS</sequence>
<keyword evidence="5" id="KW-0575">Peroxidase</keyword>
<dbReference type="EMBL" id="OIVN01000080">
    <property type="protein sequence ID" value="SPC73889.1"/>
    <property type="molecule type" value="Genomic_DNA"/>
</dbReference>
<dbReference type="GO" id="GO:0006979">
    <property type="term" value="P:response to oxidative stress"/>
    <property type="evidence" value="ECO:0007669"/>
    <property type="project" value="InterPro"/>
</dbReference>
<dbReference type="GO" id="GO:0140825">
    <property type="term" value="F:lactoperoxidase activity"/>
    <property type="evidence" value="ECO:0007669"/>
    <property type="project" value="UniProtKB-EC"/>
</dbReference>
<evidence type="ECO:0000256" key="16">
    <source>
        <dbReference type="PIRSR" id="PIRSR600823-5"/>
    </source>
</evidence>
<evidence type="ECO:0000256" key="3">
    <source>
        <dbReference type="ARBA" id="ARBA00002322"/>
    </source>
</evidence>
<feature type="chain" id="PRO_5014750762" description="peroxidase" evidence="18">
    <location>
        <begin position="26"/>
        <end position="248"/>
    </location>
</feature>
<keyword evidence="18" id="KW-0732">Signal</keyword>
<gene>
    <name evidence="20" type="ORF">FSB_LOCUS1771</name>
</gene>
<comment type="catalytic activity">
    <reaction evidence="1">
        <text>2 a phenolic donor + H2O2 = 2 a phenolic radical donor + 2 H2O</text>
        <dbReference type="Rhea" id="RHEA:56136"/>
        <dbReference type="ChEBI" id="CHEBI:15377"/>
        <dbReference type="ChEBI" id="CHEBI:16240"/>
        <dbReference type="ChEBI" id="CHEBI:139520"/>
        <dbReference type="ChEBI" id="CHEBI:139521"/>
        <dbReference type="EC" id="1.11.1.7"/>
    </reaction>
</comment>
<dbReference type="Pfam" id="PF00141">
    <property type="entry name" value="peroxidase"/>
    <property type="match status" value="2"/>
</dbReference>
<comment type="similarity">
    <text evidence="17">Belongs to the peroxidase family.</text>
</comment>
<feature type="disulfide bond" evidence="16">
    <location>
        <begin position="69"/>
        <end position="74"/>
    </location>
</feature>
<keyword evidence="9" id="KW-0560">Oxidoreductase</keyword>
<name>A0A2N9EH55_FAGSY</name>
<evidence type="ECO:0000256" key="9">
    <source>
        <dbReference type="ARBA" id="ARBA00023002"/>
    </source>
</evidence>
<dbReference type="CDD" id="cd00693">
    <property type="entry name" value="secretory_peroxidase"/>
    <property type="match status" value="1"/>
</dbReference>
<evidence type="ECO:0000256" key="12">
    <source>
        <dbReference type="ARBA" id="ARBA00023180"/>
    </source>
</evidence>
<dbReference type="InterPro" id="IPR019794">
    <property type="entry name" value="Peroxidases_AS"/>
</dbReference>
<organism evidence="20">
    <name type="scientific">Fagus sylvatica</name>
    <name type="common">Beechnut</name>
    <dbReference type="NCBI Taxonomy" id="28930"/>
    <lineage>
        <taxon>Eukaryota</taxon>
        <taxon>Viridiplantae</taxon>
        <taxon>Streptophyta</taxon>
        <taxon>Embryophyta</taxon>
        <taxon>Tracheophyta</taxon>
        <taxon>Spermatophyta</taxon>
        <taxon>Magnoliopsida</taxon>
        <taxon>eudicotyledons</taxon>
        <taxon>Gunneridae</taxon>
        <taxon>Pentapetalae</taxon>
        <taxon>rosids</taxon>
        <taxon>fabids</taxon>
        <taxon>Fagales</taxon>
        <taxon>Fagaceae</taxon>
        <taxon>Fagus</taxon>
    </lineage>
</organism>
<dbReference type="PRINTS" id="PR00461">
    <property type="entry name" value="PLPEROXIDASE"/>
</dbReference>
<evidence type="ECO:0000256" key="6">
    <source>
        <dbReference type="ARBA" id="ARBA00022617"/>
    </source>
</evidence>
<evidence type="ECO:0000256" key="8">
    <source>
        <dbReference type="ARBA" id="ARBA00022837"/>
    </source>
</evidence>
<dbReference type="InterPro" id="IPR033905">
    <property type="entry name" value="Secretory_peroxidase"/>
</dbReference>
<keyword evidence="8 14" id="KW-0106">Calcium</keyword>
<evidence type="ECO:0000256" key="10">
    <source>
        <dbReference type="ARBA" id="ARBA00023004"/>
    </source>
</evidence>
<evidence type="ECO:0000256" key="14">
    <source>
        <dbReference type="PIRSR" id="PIRSR600823-3"/>
    </source>
</evidence>
<proteinExistence type="inferred from homology"/>
<dbReference type="Gene3D" id="1.10.420.10">
    <property type="entry name" value="Peroxidase, domain 2"/>
    <property type="match status" value="1"/>
</dbReference>
<feature type="binding site" evidence="14">
    <location>
        <position position="89"/>
    </location>
    <ligand>
        <name>Ca(2+)</name>
        <dbReference type="ChEBI" id="CHEBI:29108"/>
        <label>1</label>
    </ligand>
</feature>
<feature type="disulfide bond" evidence="16">
    <location>
        <begin position="36"/>
        <end position="115"/>
    </location>
</feature>
<dbReference type="PRINTS" id="PR00458">
    <property type="entry name" value="PEROXIDASE"/>
</dbReference>
<feature type="binding site" evidence="14">
    <location>
        <position position="75"/>
    </location>
    <ligand>
        <name>Ca(2+)</name>
        <dbReference type="ChEBI" id="CHEBI:29108"/>
        <label>1</label>
    </ligand>
</feature>
<keyword evidence="12" id="KW-0325">Glycoprotein</keyword>
<keyword evidence="7 14" id="KW-0479">Metal-binding</keyword>
<feature type="binding site" evidence="14">
    <location>
        <position position="166"/>
    </location>
    <ligand>
        <name>Ca(2+)</name>
        <dbReference type="ChEBI" id="CHEBI:29108"/>
        <label>2</label>
    </ligand>
</feature>
<feature type="site" description="Transition state stabilizer" evidence="15">
    <location>
        <position position="63"/>
    </location>
</feature>
<dbReference type="PROSITE" id="PS50873">
    <property type="entry name" value="PEROXIDASE_4"/>
    <property type="match status" value="1"/>
</dbReference>
<dbReference type="GO" id="GO:0020037">
    <property type="term" value="F:heme binding"/>
    <property type="evidence" value="ECO:0007669"/>
    <property type="project" value="InterPro"/>
</dbReference>
<evidence type="ECO:0000256" key="11">
    <source>
        <dbReference type="ARBA" id="ARBA00023157"/>
    </source>
</evidence>
<protein>
    <recommendedName>
        <fullName evidence="4">peroxidase</fullName>
        <ecNumber evidence="4">1.11.1.7</ecNumber>
    </recommendedName>
</protein>
<evidence type="ECO:0000313" key="20">
    <source>
        <dbReference type="EMBL" id="SPC73889.1"/>
    </source>
</evidence>
<dbReference type="GO" id="GO:0046872">
    <property type="term" value="F:metal ion binding"/>
    <property type="evidence" value="ECO:0007669"/>
    <property type="project" value="UniProtKB-KW"/>
</dbReference>
<keyword evidence="6" id="KW-0349">Heme</keyword>
<dbReference type="AlphaFoldDB" id="A0A2N9EH55"/>
<evidence type="ECO:0000256" key="7">
    <source>
        <dbReference type="ARBA" id="ARBA00022723"/>
    </source>
</evidence>
<dbReference type="FunFam" id="1.10.520.10:FF:000009">
    <property type="entry name" value="Peroxidase"/>
    <property type="match status" value="1"/>
</dbReference>
<dbReference type="Gene3D" id="1.10.520.10">
    <property type="match status" value="2"/>
</dbReference>
<comment type="function">
    <text evidence="3">Removal of H(2)O(2), oxidation of toxic reductants, biosynthesis and degradation of lignin, suberization, auxin catabolism, response to environmental stresses such as wounding, pathogen attack and oxidative stress. These functions might be dependent on each isozyme/isoform in each plant tissue.</text>
</comment>
<reference evidence="20" key="1">
    <citation type="submission" date="2018-02" db="EMBL/GenBank/DDBJ databases">
        <authorList>
            <person name="Cohen D.B."/>
            <person name="Kent A.D."/>
        </authorList>
    </citation>
    <scope>NUCLEOTIDE SEQUENCE</scope>
</reference>
<feature type="binding site" evidence="14">
    <location>
        <position position="174"/>
    </location>
    <ligand>
        <name>Ca(2+)</name>
        <dbReference type="ChEBI" id="CHEBI:29108"/>
        <label>2</label>
    </ligand>
</feature>
<accession>A0A2N9EH55</accession>
<dbReference type="EC" id="1.11.1.7" evidence="4"/>